<protein>
    <recommendedName>
        <fullName evidence="4">F-box domain-containing protein</fullName>
    </recommendedName>
</protein>
<evidence type="ECO:0008006" key="4">
    <source>
        <dbReference type="Google" id="ProtNLM"/>
    </source>
</evidence>
<dbReference type="EMBL" id="KI912122">
    <property type="protein sequence ID" value="ETS73403.1"/>
    <property type="molecule type" value="Genomic_DNA"/>
</dbReference>
<dbReference type="GeneID" id="19280021"/>
<organism evidence="2 3">
    <name type="scientific">Pestalotiopsis fici (strain W106-1 / CGMCC3.15140)</name>
    <dbReference type="NCBI Taxonomy" id="1229662"/>
    <lineage>
        <taxon>Eukaryota</taxon>
        <taxon>Fungi</taxon>
        <taxon>Dikarya</taxon>
        <taxon>Ascomycota</taxon>
        <taxon>Pezizomycotina</taxon>
        <taxon>Sordariomycetes</taxon>
        <taxon>Xylariomycetidae</taxon>
        <taxon>Amphisphaeriales</taxon>
        <taxon>Sporocadaceae</taxon>
        <taxon>Pestalotiopsis</taxon>
    </lineage>
</organism>
<feature type="region of interest" description="Disordered" evidence="1">
    <location>
        <begin position="123"/>
        <end position="150"/>
    </location>
</feature>
<proteinExistence type="predicted"/>
<sequence length="457" mass="52444">MACWASLPAELAQEIVHLALEADADSAPKFATISRVWQIFVEQKTFSSIRIRSTQVPELHNMMTPFRQSLVRNINFEVILAEYDMKRCKEKETEEEQEQNSRSFTVGMFQLFDHLATWTSMSGGKAEQQPRVSLKVSSSSPSDSQSDTPLVGSVACAKRRWRWGTSILELVQDDKRNLPLLLGISEFLCDKNYYPCRKISLKACCDIFARLPNVQTLEFYSPDDGGSRLPRDFIAGLQMIPNSVRHVTLLHSRHDRGAVPWGFRPHPGNSWAPGPLSVALYHLARRLVKLDIDSDCIYPEFFWPVSAMMISSRSPEQPLYFPYLEEIRFGKLNVSSSQVFKGPNLRFKYPFDIYLLATAQVVREMPRLKRCVIEWDFRALYQGLEYQIFRDGAPRALLTVWGEPPIPLSGRVKNAWLRTTEVLLGSRDKMEVKLRDDIERDPHLDKVDPITFTSYTT</sequence>
<evidence type="ECO:0000256" key="1">
    <source>
        <dbReference type="SAM" id="MobiDB-lite"/>
    </source>
</evidence>
<dbReference type="RefSeq" id="XP_007841780.1">
    <property type="nucleotide sequence ID" value="XM_007843589.1"/>
</dbReference>
<keyword evidence="3" id="KW-1185">Reference proteome</keyword>
<dbReference type="HOGENOM" id="CLU_029473_2_0_1"/>
<evidence type="ECO:0000313" key="2">
    <source>
        <dbReference type="EMBL" id="ETS73403.1"/>
    </source>
</evidence>
<accession>W3WHN2</accession>
<dbReference type="OrthoDB" id="5985073at2759"/>
<dbReference type="KEGG" id="pfy:PFICI_15008"/>
<gene>
    <name evidence="2" type="ORF">PFICI_15008</name>
</gene>
<dbReference type="AlphaFoldDB" id="W3WHN2"/>
<dbReference type="Proteomes" id="UP000030651">
    <property type="component" value="Unassembled WGS sequence"/>
</dbReference>
<dbReference type="InParanoid" id="W3WHN2"/>
<name>W3WHN2_PESFW</name>
<feature type="compositionally biased region" description="Low complexity" evidence="1">
    <location>
        <begin position="133"/>
        <end position="146"/>
    </location>
</feature>
<evidence type="ECO:0000313" key="3">
    <source>
        <dbReference type="Proteomes" id="UP000030651"/>
    </source>
</evidence>
<reference evidence="3" key="1">
    <citation type="journal article" date="2015" name="BMC Genomics">
        <title>Genomic and transcriptomic analysis of the endophytic fungus Pestalotiopsis fici reveals its lifestyle and high potential for synthesis of natural products.</title>
        <authorList>
            <person name="Wang X."/>
            <person name="Zhang X."/>
            <person name="Liu L."/>
            <person name="Xiang M."/>
            <person name="Wang W."/>
            <person name="Sun X."/>
            <person name="Che Y."/>
            <person name="Guo L."/>
            <person name="Liu G."/>
            <person name="Guo L."/>
            <person name="Wang C."/>
            <person name="Yin W.B."/>
            <person name="Stadler M."/>
            <person name="Zhang X."/>
            <person name="Liu X."/>
        </authorList>
    </citation>
    <scope>NUCLEOTIDE SEQUENCE [LARGE SCALE GENOMIC DNA]</scope>
    <source>
        <strain evidence="3">W106-1 / CGMCC3.15140</strain>
    </source>
</reference>